<dbReference type="Gene3D" id="1.20.5.190">
    <property type="match status" value="1"/>
</dbReference>
<reference evidence="12 13" key="1">
    <citation type="journal article" date="2019" name="J. Hered.">
        <title>An Improved Genome Assembly for Drosophila navojoa, the Basal Species in the mojavensis Cluster.</title>
        <authorList>
            <person name="Vanderlinde T."/>
            <person name="Dupim E.G."/>
            <person name="Nazario-Yepiz N.O."/>
            <person name="Carvalho A.B."/>
        </authorList>
    </citation>
    <scope>NUCLEOTIDE SEQUENCE [LARGE SCALE GENOMIC DNA]</scope>
    <source>
        <strain evidence="12">Navoj_Jal97</strain>
        <tissue evidence="12">Whole organism</tissue>
    </source>
</reference>
<evidence type="ECO:0000256" key="4">
    <source>
        <dbReference type="ARBA" id="ARBA00022741"/>
    </source>
</evidence>
<gene>
    <name evidence="12" type="ORF">AWZ03_006873</name>
</gene>
<evidence type="ECO:0000256" key="6">
    <source>
        <dbReference type="ARBA" id="ARBA00023123"/>
    </source>
</evidence>
<dbReference type="OMA" id="ECKQAWV"/>
<dbReference type="PRINTS" id="PR00193">
    <property type="entry name" value="MYOSINHEAVY"/>
</dbReference>
<dbReference type="Proteomes" id="UP000295192">
    <property type="component" value="Unassembled WGS sequence"/>
</dbReference>
<keyword evidence="10" id="KW-0175">Coiled coil</keyword>
<dbReference type="AlphaFoldDB" id="A0A484BCZ9"/>
<accession>A0A484BCZ9</accession>
<evidence type="ECO:0000256" key="1">
    <source>
        <dbReference type="ARBA" id="ARBA00004496"/>
    </source>
</evidence>
<proteinExistence type="inferred from homology"/>
<dbReference type="Gene3D" id="1.20.120.720">
    <property type="entry name" value="Myosin VI head, motor domain, U50 subdomain"/>
    <property type="match status" value="1"/>
</dbReference>
<evidence type="ECO:0000256" key="2">
    <source>
        <dbReference type="ARBA" id="ARBA00008314"/>
    </source>
</evidence>
<dbReference type="Gene3D" id="3.40.850.10">
    <property type="entry name" value="Kinesin motor domain"/>
    <property type="match status" value="1"/>
</dbReference>
<keyword evidence="7 9" id="KW-0505">Motor protein</keyword>
<feature type="domain" description="Myosin motor" evidence="11">
    <location>
        <begin position="66"/>
        <end position="737"/>
    </location>
</feature>
<dbReference type="STRING" id="7232.A0A484BCZ9"/>
<dbReference type="InterPro" id="IPR000048">
    <property type="entry name" value="IQ_motif_EF-hand-BS"/>
</dbReference>
<keyword evidence="13" id="KW-1185">Reference proteome</keyword>
<dbReference type="InterPro" id="IPR036106">
    <property type="entry name" value="MYSc_Myo7"/>
</dbReference>
<dbReference type="InterPro" id="IPR051724">
    <property type="entry name" value="Actin_motor_Myosin"/>
</dbReference>
<dbReference type="Gene3D" id="1.20.58.530">
    <property type="match status" value="1"/>
</dbReference>
<organism evidence="12 13">
    <name type="scientific">Drosophila navojoa</name>
    <name type="common">Fruit fly</name>
    <dbReference type="NCBI Taxonomy" id="7232"/>
    <lineage>
        <taxon>Eukaryota</taxon>
        <taxon>Metazoa</taxon>
        <taxon>Ecdysozoa</taxon>
        <taxon>Arthropoda</taxon>
        <taxon>Hexapoda</taxon>
        <taxon>Insecta</taxon>
        <taxon>Pterygota</taxon>
        <taxon>Neoptera</taxon>
        <taxon>Endopterygota</taxon>
        <taxon>Diptera</taxon>
        <taxon>Brachycera</taxon>
        <taxon>Muscomorpha</taxon>
        <taxon>Ephydroidea</taxon>
        <taxon>Drosophilidae</taxon>
        <taxon>Drosophila</taxon>
    </lineage>
</organism>
<evidence type="ECO:0000256" key="7">
    <source>
        <dbReference type="ARBA" id="ARBA00023175"/>
    </source>
</evidence>
<keyword evidence="3" id="KW-0963">Cytoplasm</keyword>
<dbReference type="InterPro" id="IPR057130">
    <property type="entry name" value="Myosin_VII_N"/>
</dbReference>
<dbReference type="FunFam" id="1.10.10.820:FF:000001">
    <property type="entry name" value="Myosin heavy chain"/>
    <property type="match status" value="1"/>
</dbReference>
<comment type="similarity">
    <text evidence="2 9">Belongs to the TRAFAC class myosin-kinesin ATPase superfamily. Myosin family.</text>
</comment>
<dbReference type="Pfam" id="PF00612">
    <property type="entry name" value="IQ"/>
    <property type="match status" value="2"/>
</dbReference>
<dbReference type="OrthoDB" id="6108017at2759"/>
<feature type="coiled-coil region" evidence="10">
    <location>
        <begin position="833"/>
        <end position="897"/>
    </location>
</feature>
<comment type="subcellular location">
    <subcellularLocation>
        <location evidence="1">Cytoplasm</location>
    </subcellularLocation>
</comment>
<evidence type="ECO:0000313" key="12">
    <source>
        <dbReference type="EMBL" id="TDG46693.1"/>
    </source>
</evidence>
<dbReference type="GO" id="GO:0003779">
    <property type="term" value="F:actin binding"/>
    <property type="evidence" value="ECO:0007669"/>
    <property type="project" value="UniProtKB-KW"/>
</dbReference>
<dbReference type="PANTHER" id="PTHR46049">
    <property type="entry name" value="AGAP003327-PA"/>
    <property type="match status" value="1"/>
</dbReference>
<dbReference type="GO" id="GO:0005524">
    <property type="term" value="F:ATP binding"/>
    <property type="evidence" value="ECO:0007669"/>
    <property type="project" value="UniProtKB-UniRule"/>
</dbReference>
<dbReference type="PROSITE" id="PS51456">
    <property type="entry name" value="MYOSIN_MOTOR"/>
    <property type="match status" value="1"/>
</dbReference>
<dbReference type="PANTHER" id="PTHR46049:SF10">
    <property type="entry name" value="MYOSIN VIIA"/>
    <property type="match status" value="1"/>
</dbReference>
<dbReference type="Gene3D" id="6.20.240.20">
    <property type="match status" value="1"/>
</dbReference>
<dbReference type="GO" id="GO:0016459">
    <property type="term" value="C:myosin complex"/>
    <property type="evidence" value="ECO:0007669"/>
    <property type="project" value="UniProtKB-KW"/>
</dbReference>
<dbReference type="InterPro" id="IPR001609">
    <property type="entry name" value="Myosin_head_motor_dom-like"/>
</dbReference>
<evidence type="ECO:0000256" key="10">
    <source>
        <dbReference type="SAM" id="Coils"/>
    </source>
</evidence>
<comment type="caution">
    <text evidence="12">The sequence shown here is derived from an EMBL/GenBank/DDBJ whole genome shotgun (WGS) entry which is preliminary data.</text>
</comment>
<sequence length="1034" mass="119520">MSEFLREHGEYVWVKPQNTSSEFAVPFGARIVRTEKTQTLICDDSKKQFWVPAGDVLKAMHVTSHADVEDMITLGDLQEYTILRNLQTRYDKKFIYTYTGSMLVAINPYQILPIYTHREIQLYRNKKLSDLPPHIFAISDNAFQRLQRLKEDQCVVISGESGAGKTESTKLILQYLAAISGKHSWIEQQIIEANPVMEAFGNAKTVRNDNSSRFGKYIDIRFTPEGTIQGARIQQYLLEKSRIVFQSRDERNYHIFYCMLAGLTAAERERLQLQEQSPSQYHYLAQGGCFALPGKQDEKDFADIRAAMKVLSFKPEELWSILSLLAAILHFGNLRFKATEVANLEAAEVDDPTNLRRIAQLLGLPEAPLTAALTQRTIFVHGEHVVTSLSKEAALEGRDAFVKALYDGIFVRIVKRINETINKQPEQPVNSIGVLDIFGFENFDNNSFEQLCINYANENLQQFFVGHIFKMEQAEYQLEHINWQHIEFQDNQDILDLIGMKPVNIMSLIDEESKFPKGTDQTLLEKLHVQHGNRSIYVKGKTTQASLFGIRHYAGVVMYNPLGFLEKNRDSFSSDLRNLVQRSSNKYLVDICPQELPMDTAKKQPTLCVKFRNSLDMLMRTLSQAHPYFIRCIKPNEYKEPNNFDKELCVRQLRYSGMMETARIRRAGYPIRHEYRAFVERYRLLVPRTGPLDQCDCRLLARQICEAALPADSDRQFGRTKLFLRDEDDALLEAKRSRVMLKYIVTIQRGIRRVLFRRYMEKYRRAIVTVQRYWRGRAERRRFLTMRRGFHRLGACLAAQRLTTQFTMVRSRTIKLQALSRGYLARQRFALQLQAKRAKQRESQQQLKLLREQEQLRLKKLEQQRLMQQQAEAEQRLKDKKAEEQRLQEQIAARNAAAMAAVHQPRRTKSLKRTEQPQVRVNVMPAPTLQARMSLPPPPPNVTVAPIGAKMNGNALDSPGYIDVESSKQIVDDVFGFLNDEPDVSGPLGPNVKEKSLIFERQLRLRKDVPTKLLSRPVNYYEAAPRKIVDQTRL</sequence>
<evidence type="ECO:0000313" key="13">
    <source>
        <dbReference type="Proteomes" id="UP000295192"/>
    </source>
</evidence>
<evidence type="ECO:0000256" key="3">
    <source>
        <dbReference type="ARBA" id="ARBA00022490"/>
    </source>
</evidence>
<keyword evidence="4 9" id="KW-0547">Nucleotide-binding</keyword>
<keyword evidence="5 9" id="KW-0067">ATP-binding</keyword>
<dbReference type="Pfam" id="PF24123">
    <property type="entry name" value="Myosin_VII_N"/>
    <property type="match status" value="1"/>
</dbReference>
<dbReference type="Pfam" id="PF00063">
    <property type="entry name" value="Myosin_head"/>
    <property type="match status" value="1"/>
</dbReference>
<protein>
    <recommendedName>
        <fullName evidence="11">Myosin motor domain-containing protein</fullName>
    </recommendedName>
</protein>
<dbReference type="GO" id="GO:0003774">
    <property type="term" value="F:cytoskeletal motor activity"/>
    <property type="evidence" value="ECO:0007669"/>
    <property type="project" value="UniProtKB-UniRule"/>
</dbReference>
<keyword evidence="6 9" id="KW-0518">Myosin</keyword>
<feature type="binding site" evidence="9">
    <location>
        <begin position="159"/>
        <end position="166"/>
    </location>
    <ligand>
        <name>ATP</name>
        <dbReference type="ChEBI" id="CHEBI:30616"/>
    </ligand>
</feature>
<evidence type="ECO:0000259" key="11">
    <source>
        <dbReference type="PROSITE" id="PS51456"/>
    </source>
</evidence>
<keyword evidence="8 9" id="KW-0009">Actin-binding</keyword>
<dbReference type="CDD" id="cd01381">
    <property type="entry name" value="MYSc_Myo7"/>
    <property type="match status" value="1"/>
</dbReference>
<dbReference type="GO" id="GO:0005737">
    <property type="term" value="C:cytoplasm"/>
    <property type="evidence" value="ECO:0007669"/>
    <property type="project" value="UniProtKB-SubCell"/>
</dbReference>
<dbReference type="Gene3D" id="1.10.10.820">
    <property type="match status" value="1"/>
</dbReference>
<feature type="region of interest" description="Actin-binding" evidence="9">
    <location>
        <begin position="615"/>
        <end position="637"/>
    </location>
</feature>
<dbReference type="GO" id="GO:0048731">
    <property type="term" value="P:system development"/>
    <property type="evidence" value="ECO:0007669"/>
    <property type="project" value="UniProtKB-ARBA"/>
</dbReference>
<dbReference type="SMART" id="SM00015">
    <property type="entry name" value="IQ"/>
    <property type="match status" value="3"/>
</dbReference>
<dbReference type="GO" id="GO:0048513">
    <property type="term" value="P:animal organ development"/>
    <property type="evidence" value="ECO:0007669"/>
    <property type="project" value="UniProtKB-ARBA"/>
</dbReference>
<dbReference type="EMBL" id="LSRL02000054">
    <property type="protein sequence ID" value="TDG46693.1"/>
    <property type="molecule type" value="Genomic_DNA"/>
</dbReference>
<dbReference type="SMART" id="SM00242">
    <property type="entry name" value="MYSc"/>
    <property type="match status" value="1"/>
</dbReference>
<evidence type="ECO:0000256" key="5">
    <source>
        <dbReference type="ARBA" id="ARBA00022840"/>
    </source>
</evidence>
<dbReference type="InterPro" id="IPR027417">
    <property type="entry name" value="P-loop_NTPase"/>
</dbReference>
<dbReference type="SUPFAM" id="SSF52540">
    <property type="entry name" value="P-loop containing nucleoside triphosphate hydrolases"/>
    <property type="match status" value="1"/>
</dbReference>
<dbReference type="GO" id="GO:0009888">
    <property type="term" value="P:tissue development"/>
    <property type="evidence" value="ECO:0007669"/>
    <property type="project" value="UniProtKB-ARBA"/>
</dbReference>
<evidence type="ECO:0000256" key="9">
    <source>
        <dbReference type="PROSITE-ProRule" id="PRU00782"/>
    </source>
</evidence>
<dbReference type="InterPro" id="IPR036961">
    <property type="entry name" value="Kinesin_motor_dom_sf"/>
</dbReference>
<dbReference type="GO" id="GO:0009653">
    <property type="term" value="P:anatomical structure morphogenesis"/>
    <property type="evidence" value="ECO:0007669"/>
    <property type="project" value="UniProtKB-ARBA"/>
</dbReference>
<name>A0A484BCZ9_DRONA</name>
<evidence type="ECO:0000256" key="8">
    <source>
        <dbReference type="ARBA" id="ARBA00023203"/>
    </source>
</evidence>
<dbReference type="PROSITE" id="PS50096">
    <property type="entry name" value="IQ"/>
    <property type="match status" value="2"/>
</dbReference>